<dbReference type="InterPro" id="IPR049445">
    <property type="entry name" value="TetR_SbtR-like_C"/>
</dbReference>
<dbReference type="Gene3D" id="1.10.357.10">
    <property type="entry name" value="Tetracycline Repressor, domain 2"/>
    <property type="match status" value="1"/>
</dbReference>
<dbReference type="PANTHER" id="PTHR30055">
    <property type="entry name" value="HTH-TYPE TRANSCRIPTIONAL REGULATOR RUTR"/>
    <property type="match status" value="1"/>
</dbReference>
<evidence type="ECO:0000256" key="3">
    <source>
        <dbReference type="ARBA" id="ARBA00023163"/>
    </source>
</evidence>
<evidence type="ECO:0000256" key="2">
    <source>
        <dbReference type="ARBA" id="ARBA00023125"/>
    </source>
</evidence>
<sequence length="207" mass="22372">MLSESSVGQSVGHVRSVRVDALASIGRIVEAAREALRRSSSATLNRIAEDAGVGIATLYRHFPNRESLAAAVMDRVWAEDVRPLLQEFGSSNASRDDLLSVAERVVGVFEAERGVVQALRNLPALVVDHLAQDASLRDTVARAQAVGNLRPDLESDDVPSLLAMVTTLPFILDAAPEERRRYLSLFLDGLNPARAVPLPARSAGEER</sequence>
<dbReference type="InterPro" id="IPR050109">
    <property type="entry name" value="HTH-type_TetR-like_transc_reg"/>
</dbReference>
<dbReference type="InterPro" id="IPR009057">
    <property type="entry name" value="Homeodomain-like_sf"/>
</dbReference>
<evidence type="ECO:0000256" key="1">
    <source>
        <dbReference type="ARBA" id="ARBA00023015"/>
    </source>
</evidence>
<dbReference type="Pfam" id="PF21597">
    <property type="entry name" value="TetR_C_43"/>
    <property type="match status" value="1"/>
</dbReference>
<dbReference type="SUPFAM" id="SSF46689">
    <property type="entry name" value="Homeodomain-like"/>
    <property type="match status" value="1"/>
</dbReference>
<keyword evidence="3" id="KW-0804">Transcription</keyword>
<keyword evidence="1" id="KW-0805">Transcription regulation</keyword>
<dbReference type="Pfam" id="PF00440">
    <property type="entry name" value="TetR_N"/>
    <property type="match status" value="1"/>
</dbReference>
<organism evidence="6 7">
    <name type="scientific">Brooklawnia cerclae</name>
    <dbReference type="NCBI Taxonomy" id="349934"/>
    <lineage>
        <taxon>Bacteria</taxon>
        <taxon>Bacillati</taxon>
        <taxon>Actinomycetota</taxon>
        <taxon>Actinomycetes</taxon>
        <taxon>Propionibacteriales</taxon>
        <taxon>Propionibacteriaceae</taxon>
        <taxon>Brooklawnia</taxon>
    </lineage>
</organism>
<dbReference type="InterPro" id="IPR001647">
    <property type="entry name" value="HTH_TetR"/>
</dbReference>
<dbReference type="Proteomes" id="UP000749311">
    <property type="component" value="Unassembled WGS sequence"/>
</dbReference>
<dbReference type="PROSITE" id="PS50977">
    <property type="entry name" value="HTH_TETR_2"/>
    <property type="match status" value="1"/>
</dbReference>
<keyword evidence="7" id="KW-1185">Reference proteome</keyword>
<feature type="domain" description="HTH tetR-type" evidence="5">
    <location>
        <begin position="22"/>
        <end position="80"/>
    </location>
</feature>
<dbReference type="EMBL" id="JAAMOZ010000001">
    <property type="protein sequence ID" value="NIH57701.1"/>
    <property type="molecule type" value="Genomic_DNA"/>
</dbReference>
<name>A0ABX0SLT2_9ACTN</name>
<dbReference type="PANTHER" id="PTHR30055:SF234">
    <property type="entry name" value="HTH-TYPE TRANSCRIPTIONAL REGULATOR BETI"/>
    <property type="match status" value="1"/>
</dbReference>
<protein>
    <submittedName>
        <fullName evidence="6">AcrR family transcriptional regulator</fullName>
    </submittedName>
</protein>
<proteinExistence type="predicted"/>
<dbReference type="InterPro" id="IPR036271">
    <property type="entry name" value="Tet_transcr_reg_TetR-rel_C_sf"/>
</dbReference>
<gene>
    <name evidence="6" type="ORF">FB473_002346</name>
</gene>
<dbReference type="RefSeq" id="WP_167167854.1">
    <property type="nucleotide sequence ID" value="NZ_BAAAOO010000007.1"/>
</dbReference>
<accession>A0ABX0SLT2</accession>
<evidence type="ECO:0000313" key="6">
    <source>
        <dbReference type="EMBL" id="NIH57701.1"/>
    </source>
</evidence>
<reference evidence="6 7" key="1">
    <citation type="submission" date="2020-02" db="EMBL/GenBank/DDBJ databases">
        <title>Sequencing the genomes of 1000 actinobacteria strains.</title>
        <authorList>
            <person name="Klenk H.-P."/>
        </authorList>
    </citation>
    <scope>NUCLEOTIDE SEQUENCE [LARGE SCALE GENOMIC DNA]</scope>
    <source>
        <strain evidence="6 7">DSM 19609</strain>
    </source>
</reference>
<comment type="caution">
    <text evidence="6">The sequence shown here is derived from an EMBL/GenBank/DDBJ whole genome shotgun (WGS) entry which is preliminary data.</text>
</comment>
<evidence type="ECO:0000259" key="5">
    <source>
        <dbReference type="PROSITE" id="PS50977"/>
    </source>
</evidence>
<dbReference type="SUPFAM" id="SSF48498">
    <property type="entry name" value="Tetracyclin repressor-like, C-terminal domain"/>
    <property type="match status" value="1"/>
</dbReference>
<evidence type="ECO:0000313" key="7">
    <source>
        <dbReference type="Proteomes" id="UP000749311"/>
    </source>
</evidence>
<evidence type="ECO:0000256" key="4">
    <source>
        <dbReference type="PROSITE-ProRule" id="PRU00335"/>
    </source>
</evidence>
<keyword evidence="2 4" id="KW-0238">DNA-binding</keyword>
<feature type="DNA-binding region" description="H-T-H motif" evidence="4">
    <location>
        <begin position="43"/>
        <end position="62"/>
    </location>
</feature>